<feature type="transmembrane region" description="Helical" evidence="1">
    <location>
        <begin position="101"/>
        <end position="119"/>
    </location>
</feature>
<evidence type="ECO:0000256" key="1">
    <source>
        <dbReference type="SAM" id="Phobius"/>
    </source>
</evidence>
<dbReference type="InterPro" id="IPR049458">
    <property type="entry name" value="EpsG-like"/>
</dbReference>
<sequence>MLSSILSYIMIMVVLYLVSNRMVLSYNRQTTQYNRFSLLNPSSVFFVVFFTLVFAVRYNVGVDFVNYLDEYQSVYKLEYSKNEILYKNIGLFLNSIGAHPSVFFGCFVFLQITFFLLAVKKEIFVLPFLIIFLFANSEIQTWMNIIRSATGMCIWLYAVDFATDRKLWKYVALCIFASCFHRISLAYIFLYPVILFACKIEITRKWQYGIVACAFIVRILFETFATQIIPLVSIFQSILGGENDYYANYDVQTMLMDLDNEKSGTGIAFLAKLIIDLIIIFNSNKIIKFYDSSKFKTYYFLFIVALFTFYCFPDSVISFSRPFRYFYVFRTLMLGYFSYYLYRNRNIGLNGLCLFLISCLYLSLFLFNQVFAKPEFCVWYQTWFNYTL</sequence>
<dbReference type="AlphaFoldDB" id="A0A8B2YTM9"/>
<accession>A0A8B2YTM9</accession>
<dbReference type="Pfam" id="PF14897">
    <property type="entry name" value="EpsG"/>
    <property type="match status" value="1"/>
</dbReference>
<keyword evidence="1" id="KW-0472">Membrane</keyword>
<feature type="transmembrane region" description="Helical" evidence="1">
    <location>
        <begin position="36"/>
        <end position="58"/>
    </location>
</feature>
<gene>
    <name evidence="2" type="ORF">DXD40_08070</name>
</gene>
<feature type="transmembrane region" description="Helical" evidence="1">
    <location>
        <begin position="266"/>
        <end position="287"/>
    </location>
</feature>
<dbReference type="Proteomes" id="UP000260844">
    <property type="component" value="Unassembled WGS sequence"/>
</dbReference>
<organism evidence="2 3">
    <name type="scientific">Bacteroides uniformis</name>
    <dbReference type="NCBI Taxonomy" id="820"/>
    <lineage>
        <taxon>Bacteria</taxon>
        <taxon>Pseudomonadati</taxon>
        <taxon>Bacteroidota</taxon>
        <taxon>Bacteroidia</taxon>
        <taxon>Bacteroidales</taxon>
        <taxon>Bacteroidaceae</taxon>
        <taxon>Bacteroides</taxon>
    </lineage>
</organism>
<feature type="transmembrane region" description="Helical" evidence="1">
    <location>
        <begin position="170"/>
        <end position="196"/>
    </location>
</feature>
<dbReference type="EMBL" id="QSPV01000005">
    <property type="protein sequence ID" value="RGJ94310.1"/>
    <property type="molecule type" value="Genomic_DNA"/>
</dbReference>
<name>A0A8B2YTM9_BACUN</name>
<comment type="caution">
    <text evidence="2">The sequence shown here is derived from an EMBL/GenBank/DDBJ whole genome shotgun (WGS) entry which is preliminary data.</text>
</comment>
<feature type="transmembrane region" description="Helical" evidence="1">
    <location>
        <begin position="6"/>
        <end position="24"/>
    </location>
</feature>
<keyword evidence="1" id="KW-0812">Transmembrane</keyword>
<proteinExistence type="predicted"/>
<feature type="transmembrane region" description="Helical" evidence="1">
    <location>
        <begin position="325"/>
        <end position="342"/>
    </location>
</feature>
<feature type="transmembrane region" description="Helical" evidence="1">
    <location>
        <begin position="208"/>
        <end position="229"/>
    </location>
</feature>
<evidence type="ECO:0000313" key="2">
    <source>
        <dbReference type="EMBL" id="RGJ94310.1"/>
    </source>
</evidence>
<evidence type="ECO:0000313" key="3">
    <source>
        <dbReference type="Proteomes" id="UP000260844"/>
    </source>
</evidence>
<feature type="transmembrane region" description="Helical" evidence="1">
    <location>
        <begin position="349"/>
        <end position="367"/>
    </location>
</feature>
<protein>
    <submittedName>
        <fullName evidence="2">EpsG family protein</fullName>
    </submittedName>
</protein>
<reference evidence="2 3" key="1">
    <citation type="submission" date="2018-08" db="EMBL/GenBank/DDBJ databases">
        <title>A genome reference for cultivated species of the human gut microbiota.</title>
        <authorList>
            <person name="Zou Y."/>
            <person name="Xue W."/>
            <person name="Luo G."/>
        </authorList>
    </citation>
    <scope>NUCLEOTIDE SEQUENCE [LARGE SCALE GENOMIC DNA]</scope>
    <source>
        <strain evidence="2 3">TM04-30</strain>
    </source>
</reference>
<keyword evidence="1" id="KW-1133">Transmembrane helix</keyword>
<feature type="transmembrane region" description="Helical" evidence="1">
    <location>
        <begin position="299"/>
        <end position="319"/>
    </location>
</feature>